<keyword evidence="2" id="KW-0732">Signal</keyword>
<gene>
    <name evidence="3" type="ORF">H9761_07990</name>
</gene>
<comment type="caution">
    <text evidence="3">The sequence shown here is derived from an EMBL/GenBank/DDBJ whole genome shotgun (WGS) entry which is preliminary data.</text>
</comment>
<evidence type="ECO:0000256" key="2">
    <source>
        <dbReference type="SAM" id="SignalP"/>
    </source>
</evidence>
<proteinExistence type="predicted"/>
<dbReference type="EMBL" id="DWWS01000027">
    <property type="protein sequence ID" value="HJC23627.1"/>
    <property type="molecule type" value="Genomic_DNA"/>
</dbReference>
<dbReference type="AlphaFoldDB" id="A0A9D2SQM2"/>
<feature type="region of interest" description="Disordered" evidence="1">
    <location>
        <begin position="38"/>
        <end position="98"/>
    </location>
</feature>
<protein>
    <submittedName>
        <fullName evidence="3">Uncharacterized protein</fullName>
    </submittedName>
</protein>
<reference evidence="3" key="1">
    <citation type="journal article" date="2021" name="PeerJ">
        <title>Extensive microbial diversity within the chicken gut microbiome revealed by metagenomics and culture.</title>
        <authorList>
            <person name="Gilroy R."/>
            <person name="Ravi A."/>
            <person name="Getino M."/>
            <person name="Pursley I."/>
            <person name="Horton D.L."/>
            <person name="Alikhan N.F."/>
            <person name="Baker D."/>
            <person name="Gharbi K."/>
            <person name="Hall N."/>
            <person name="Watson M."/>
            <person name="Adriaenssens E.M."/>
            <person name="Foster-Nyarko E."/>
            <person name="Jarju S."/>
            <person name="Secka A."/>
            <person name="Antonio M."/>
            <person name="Oren A."/>
            <person name="Chaudhuri R.R."/>
            <person name="La Ragione R."/>
            <person name="Hildebrand F."/>
            <person name="Pallen M.J."/>
        </authorList>
    </citation>
    <scope>NUCLEOTIDE SEQUENCE</scope>
    <source>
        <strain evidence="3">USAMLcec2-132</strain>
    </source>
</reference>
<dbReference type="PROSITE" id="PS51257">
    <property type="entry name" value="PROKAR_LIPOPROTEIN"/>
    <property type="match status" value="1"/>
</dbReference>
<dbReference type="Proteomes" id="UP000823891">
    <property type="component" value="Unassembled WGS sequence"/>
</dbReference>
<organism evidence="3 4">
    <name type="scientific">Candidatus Eisenbergiella merdavium</name>
    <dbReference type="NCBI Taxonomy" id="2838551"/>
    <lineage>
        <taxon>Bacteria</taxon>
        <taxon>Bacillati</taxon>
        <taxon>Bacillota</taxon>
        <taxon>Clostridia</taxon>
        <taxon>Lachnospirales</taxon>
        <taxon>Lachnospiraceae</taxon>
        <taxon>Eisenbergiella</taxon>
    </lineage>
</organism>
<feature type="signal peptide" evidence="2">
    <location>
        <begin position="1"/>
        <end position="28"/>
    </location>
</feature>
<accession>A0A9D2SQM2</accession>
<sequence length="288" mass="29815">MRKKGKGTKAAGAALLLCTLLAALPGLAGCGAFGGQARESSASDAGMTEGAEAGNGSPDTQAGAEAAETDLQAGAEATETDLQEGAPGTEEIQTGPLGAREENMIMEATGSFEGIVVDASMNSLVIDTKDGLMYSFSYPESGVEMKLADGLLLGMSVLVKSEDGIASDVQDGPTQPAADRDALAFAADILFAFRYASMDSLANLAVFPLYVRLEDGDVTVQDAEEFLALPAQQIFSQERMEAVLSTNLYAVTELSGGKYVLGSEEGTPNIIFRRDDGRDSGFAIAGIN</sequence>
<evidence type="ECO:0000313" key="3">
    <source>
        <dbReference type="EMBL" id="HJC23627.1"/>
    </source>
</evidence>
<reference evidence="3" key="2">
    <citation type="submission" date="2021-04" db="EMBL/GenBank/DDBJ databases">
        <authorList>
            <person name="Gilroy R."/>
        </authorList>
    </citation>
    <scope>NUCLEOTIDE SEQUENCE</scope>
    <source>
        <strain evidence="3">USAMLcec2-132</strain>
    </source>
</reference>
<evidence type="ECO:0000256" key="1">
    <source>
        <dbReference type="SAM" id="MobiDB-lite"/>
    </source>
</evidence>
<evidence type="ECO:0000313" key="4">
    <source>
        <dbReference type="Proteomes" id="UP000823891"/>
    </source>
</evidence>
<feature type="chain" id="PRO_5038514836" evidence="2">
    <location>
        <begin position="29"/>
        <end position="288"/>
    </location>
</feature>
<name>A0A9D2SQM2_9FIRM</name>